<organism evidence="17 18">
    <name type="scientific">Candidatus Legionella polyplacis</name>
    <dbReference type="NCBI Taxonomy" id="2005262"/>
    <lineage>
        <taxon>Bacteria</taxon>
        <taxon>Pseudomonadati</taxon>
        <taxon>Pseudomonadota</taxon>
        <taxon>Gammaproteobacteria</taxon>
        <taxon>Legionellales</taxon>
        <taxon>Legionellaceae</taxon>
        <taxon>Legionella</taxon>
    </lineage>
</organism>
<evidence type="ECO:0000313" key="18">
    <source>
        <dbReference type="Proteomes" id="UP001368618"/>
    </source>
</evidence>
<gene>
    <name evidence="17" type="primary">ribF</name>
    <name evidence="17" type="ORF">RQL39_00455</name>
</gene>
<dbReference type="PANTHER" id="PTHR22749">
    <property type="entry name" value="RIBOFLAVIN KINASE/FMN ADENYLYLTRANSFERASE"/>
    <property type="match status" value="1"/>
</dbReference>
<dbReference type="InterPro" id="IPR023468">
    <property type="entry name" value="Riboflavin_kinase"/>
</dbReference>
<evidence type="ECO:0000256" key="7">
    <source>
        <dbReference type="ARBA" id="ARBA00022695"/>
    </source>
</evidence>
<dbReference type="EC" id="2.7.7.2" evidence="15"/>
<keyword evidence="7 15" id="KW-0548">Nucleotidyltransferase</keyword>
<dbReference type="SUPFAM" id="SSF82114">
    <property type="entry name" value="Riboflavin kinase-like"/>
    <property type="match status" value="1"/>
</dbReference>
<keyword evidence="5 15" id="KW-0288">FMN</keyword>
<keyword evidence="6 15" id="KW-0808">Transferase</keyword>
<evidence type="ECO:0000256" key="1">
    <source>
        <dbReference type="ARBA" id="ARBA00002121"/>
    </source>
</evidence>
<evidence type="ECO:0000256" key="3">
    <source>
        <dbReference type="ARBA" id="ARBA00005201"/>
    </source>
</evidence>
<dbReference type="InterPro" id="IPR002606">
    <property type="entry name" value="Riboflavin_kinase_bac"/>
</dbReference>
<keyword evidence="8 15" id="KW-0547">Nucleotide-binding</keyword>
<evidence type="ECO:0000259" key="16">
    <source>
        <dbReference type="SMART" id="SM00904"/>
    </source>
</evidence>
<keyword evidence="10 15" id="KW-0274">FAD</keyword>
<evidence type="ECO:0000256" key="12">
    <source>
        <dbReference type="ARBA" id="ARBA00023268"/>
    </source>
</evidence>
<evidence type="ECO:0000256" key="4">
    <source>
        <dbReference type="ARBA" id="ARBA00022630"/>
    </source>
</evidence>
<evidence type="ECO:0000256" key="13">
    <source>
        <dbReference type="ARBA" id="ARBA00047880"/>
    </source>
</evidence>
<dbReference type="PANTHER" id="PTHR22749:SF6">
    <property type="entry name" value="RIBOFLAVIN KINASE"/>
    <property type="match status" value="1"/>
</dbReference>
<evidence type="ECO:0000256" key="15">
    <source>
        <dbReference type="PIRNR" id="PIRNR004491"/>
    </source>
</evidence>
<keyword evidence="18" id="KW-1185">Reference proteome</keyword>
<accession>A0ABZ2GVZ3</accession>
<keyword evidence="12" id="KW-0511">Multifunctional enzyme</keyword>
<evidence type="ECO:0000313" key="17">
    <source>
        <dbReference type="EMBL" id="WWR11630.1"/>
    </source>
</evidence>
<name>A0ABZ2GVZ3_9GAMM</name>
<evidence type="ECO:0000256" key="9">
    <source>
        <dbReference type="ARBA" id="ARBA00022777"/>
    </source>
</evidence>
<reference evidence="17" key="1">
    <citation type="submission" date="2023-09" db="EMBL/GenBank/DDBJ databases">
        <title>Genomes of two closely related lineages of the louse Polyplax serrata with different host specificities.</title>
        <authorList>
            <person name="Martinu J."/>
            <person name="Tarabai H."/>
            <person name="Stefka J."/>
            <person name="Hypsa V."/>
        </authorList>
    </citation>
    <scope>NUCLEOTIDE SEQUENCE [LARGE SCALE GENOMIC DNA]</scope>
    <source>
        <strain evidence="17">98ZLc_SE</strain>
    </source>
</reference>
<dbReference type="PIRSF" id="PIRSF004491">
    <property type="entry name" value="FAD_Synth"/>
    <property type="match status" value="1"/>
</dbReference>
<dbReference type="SMART" id="SM00904">
    <property type="entry name" value="Flavokinase"/>
    <property type="match status" value="1"/>
</dbReference>
<dbReference type="InterPro" id="IPR023465">
    <property type="entry name" value="Riboflavin_kinase_dom_sf"/>
</dbReference>
<protein>
    <recommendedName>
        <fullName evidence="15">Riboflavin biosynthesis protein</fullName>
    </recommendedName>
    <domain>
        <recommendedName>
            <fullName evidence="15">Riboflavin kinase</fullName>
            <ecNumber evidence="15">2.7.1.26</ecNumber>
        </recommendedName>
        <alternativeName>
            <fullName evidence="15">Flavokinase</fullName>
        </alternativeName>
    </domain>
    <domain>
        <recommendedName>
            <fullName evidence="15">FMN adenylyltransferase</fullName>
            <ecNumber evidence="15">2.7.7.2</ecNumber>
        </recommendedName>
        <alternativeName>
            <fullName evidence="15">FAD pyrophosphorylase</fullName>
        </alternativeName>
        <alternativeName>
            <fullName evidence="15">FAD synthase</fullName>
        </alternativeName>
    </domain>
</protein>
<dbReference type="RefSeq" id="WP_338516180.1">
    <property type="nucleotide sequence ID" value="NZ_CP135137.1"/>
</dbReference>
<dbReference type="CDD" id="cd02064">
    <property type="entry name" value="FAD_synthetase_N"/>
    <property type="match status" value="1"/>
</dbReference>
<dbReference type="Gene3D" id="3.40.50.620">
    <property type="entry name" value="HUPs"/>
    <property type="match status" value="1"/>
</dbReference>
<feature type="domain" description="Riboflavin kinase" evidence="16">
    <location>
        <begin position="185"/>
        <end position="310"/>
    </location>
</feature>
<evidence type="ECO:0000256" key="8">
    <source>
        <dbReference type="ARBA" id="ARBA00022741"/>
    </source>
</evidence>
<dbReference type="InterPro" id="IPR014729">
    <property type="entry name" value="Rossmann-like_a/b/a_fold"/>
</dbReference>
<comment type="pathway">
    <text evidence="2 15">Cofactor biosynthesis; FAD biosynthesis; FAD from FMN: step 1/1.</text>
</comment>
<comment type="catalytic activity">
    <reaction evidence="14 15">
        <text>FMN + ATP + H(+) = FAD + diphosphate</text>
        <dbReference type="Rhea" id="RHEA:17237"/>
        <dbReference type="ChEBI" id="CHEBI:15378"/>
        <dbReference type="ChEBI" id="CHEBI:30616"/>
        <dbReference type="ChEBI" id="CHEBI:33019"/>
        <dbReference type="ChEBI" id="CHEBI:57692"/>
        <dbReference type="ChEBI" id="CHEBI:58210"/>
        <dbReference type="EC" id="2.7.7.2"/>
    </reaction>
</comment>
<comment type="function">
    <text evidence="1">Catalyzes the phosphorylation of riboflavin to FMN followed by the adenylation of FMN to FAD.</text>
</comment>
<evidence type="ECO:0000256" key="6">
    <source>
        <dbReference type="ARBA" id="ARBA00022679"/>
    </source>
</evidence>
<sequence>MRLLRDTSNGYLFFLKGSAVTVGNFDGVHLGHQALLKRFCIESKKLKLPTVVLIFEPQSNEYFRNSNDNFYRLTNLKEKLYLLKKFNINYVLCLRFNKHLACMSAIQFLKVYFFSFLNVKYLLVGKDFKFGHNKIGDVNLLKDNNRNGEIIIQIFPEFLKFNKRISSTYIRRLLYNGKFKEASKFLGRYYSILGRIIKGNGNEKINGIPTANFIVKGLNSIPIRGVFIVRAKREKGNWIVGIANFRKNSMFNGKKTKLEIYFLNFNDNLYNEKLRIFFIKKIHNEIRFISIRDLAIQIYHDMKNIKFNFGVNYIYDKSI</sequence>
<dbReference type="GO" id="GO:0008531">
    <property type="term" value="F:riboflavin kinase activity"/>
    <property type="evidence" value="ECO:0007669"/>
    <property type="project" value="UniProtKB-EC"/>
</dbReference>
<evidence type="ECO:0000256" key="5">
    <source>
        <dbReference type="ARBA" id="ARBA00022643"/>
    </source>
</evidence>
<evidence type="ECO:0000256" key="11">
    <source>
        <dbReference type="ARBA" id="ARBA00022840"/>
    </source>
</evidence>
<keyword evidence="11 15" id="KW-0067">ATP-binding</keyword>
<dbReference type="Gene3D" id="2.40.30.30">
    <property type="entry name" value="Riboflavin kinase-like"/>
    <property type="match status" value="1"/>
</dbReference>
<dbReference type="GO" id="GO:0003919">
    <property type="term" value="F:FMN adenylyltransferase activity"/>
    <property type="evidence" value="ECO:0007669"/>
    <property type="project" value="UniProtKB-EC"/>
</dbReference>
<dbReference type="EC" id="2.7.1.26" evidence="15"/>
<dbReference type="Pfam" id="PF06574">
    <property type="entry name" value="FAD_syn"/>
    <property type="match status" value="1"/>
</dbReference>
<dbReference type="EMBL" id="CP135137">
    <property type="protein sequence ID" value="WWR11630.1"/>
    <property type="molecule type" value="Genomic_DNA"/>
</dbReference>
<evidence type="ECO:0000256" key="2">
    <source>
        <dbReference type="ARBA" id="ARBA00004726"/>
    </source>
</evidence>
<keyword evidence="4 15" id="KW-0285">Flavoprotein</keyword>
<comment type="pathway">
    <text evidence="3 15">Cofactor biosynthesis; FMN biosynthesis; FMN from riboflavin (ATP route): step 1/1.</text>
</comment>
<keyword evidence="9 15" id="KW-0418">Kinase</keyword>
<dbReference type="InterPro" id="IPR015865">
    <property type="entry name" value="Riboflavin_kinase_bac/euk"/>
</dbReference>
<dbReference type="SUPFAM" id="SSF52374">
    <property type="entry name" value="Nucleotidylyl transferase"/>
    <property type="match status" value="1"/>
</dbReference>
<dbReference type="InterPro" id="IPR015864">
    <property type="entry name" value="FAD_synthase"/>
</dbReference>
<dbReference type="NCBIfam" id="TIGR00083">
    <property type="entry name" value="ribF"/>
    <property type="match status" value="1"/>
</dbReference>
<dbReference type="Proteomes" id="UP001368618">
    <property type="component" value="Chromosome"/>
</dbReference>
<dbReference type="Pfam" id="PF01687">
    <property type="entry name" value="Flavokinase"/>
    <property type="match status" value="1"/>
</dbReference>
<proteinExistence type="inferred from homology"/>
<evidence type="ECO:0000256" key="14">
    <source>
        <dbReference type="ARBA" id="ARBA00049494"/>
    </source>
</evidence>
<evidence type="ECO:0000256" key="10">
    <source>
        <dbReference type="ARBA" id="ARBA00022827"/>
    </source>
</evidence>
<comment type="similarity">
    <text evidence="15">Belongs to the ribF family.</text>
</comment>
<comment type="catalytic activity">
    <reaction evidence="13 15">
        <text>riboflavin + ATP = FMN + ADP + H(+)</text>
        <dbReference type="Rhea" id="RHEA:14357"/>
        <dbReference type="ChEBI" id="CHEBI:15378"/>
        <dbReference type="ChEBI" id="CHEBI:30616"/>
        <dbReference type="ChEBI" id="CHEBI:57986"/>
        <dbReference type="ChEBI" id="CHEBI:58210"/>
        <dbReference type="ChEBI" id="CHEBI:456216"/>
        <dbReference type="EC" id="2.7.1.26"/>
    </reaction>
</comment>